<dbReference type="AlphaFoldDB" id="A0AA39P550"/>
<dbReference type="Proteomes" id="UP001175227">
    <property type="component" value="Unassembled WGS sequence"/>
</dbReference>
<dbReference type="EMBL" id="JAUEPR010000016">
    <property type="protein sequence ID" value="KAK0477654.1"/>
    <property type="molecule type" value="Genomic_DNA"/>
</dbReference>
<feature type="domain" description="RNase H type-1" evidence="1">
    <location>
        <begin position="188"/>
        <end position="243"/>
    </location>
</feature>
<accession>A0AA39P550</accession>
<comment type="caution">
    <text evidence="2">The sequence shown here is derived from an EMBL/GenBank/DDBJ whole genome shotgun (WGS) entry which is preliminary data.</text>
</comment>
<name>A0AA39P550_9AGAR</name>
<feature type="non-terminal residue" evidence="2">
    <location>
        <position position="243"/>
    </location>
</feature>
<dbReference type="SUPFAM" id="SSF53098">
    <property type="entry name" value="Ribonuclease H-like"/>
    <property type="match status" value="1"/>
</dbReference>
<dbReference type="GO" id="GO:0003676">
    <property type="term" value="F:nucleic acid binding"/>
    <property type="evidence" value="ECO:0007669"/>
    <property type="project" value="InterPro"/>
</dbReference>
<dbReference type="GO" id="GO:0004523">
    <property type="term" value="F:RNA-DNA hybrid ribonuclease activity"/>
    <property type="evidence" value="ECO:0007669"/>
    <property type="project" value="InterPro"/>
</dbReference>
<sequence>MLRTAKKFNVRMDMQTPSQEVRRAIPIWHHRGFKKGWQKRYGSKVYRCLMGRHEVETTGEAMDIAVRLDSPAHRKRKDCKCTCCTHDRSHKGCDNPHKCAITARIMLDRLTEKWDPRRPDQEDGLAMTPNEHIQNLEARANDGTIRFNPDMDSDCSLADRFRIFTSVWDTCSRQAERNTEGNEWTDEGAEVSTAYTDGSAFNNGTATARAGAGVWFGDDDERNLAIRLSDPLQTNNIAEIRAV</sequence>
<dbReference type="Gene3D" id="3.30.420.10">
    <property type="entry name" value="Ribonuclease H-like superfamily/Ribonuclease H"/>
    <property type="match status" value="1"/>
</dbReference>
<organism evidence="2 3">
    <name type="scientific">Armillaria novae-zelandiae</name>
    <dbReference type="NCBI Taxonomy" id="153914"/>
    <lineage>
        <taxon>Eukaryota</taxon>
        <taxon>Fungi</taxon>
        <taxon>Dikarya</taxon>
        <taxon>Basidiomycota</taxon>
        <taxon>Agaricomycotina</taxon>
        <taxon>Agaricomycetes</taxon>
        <taxon>Agaricomycetidae</taxon>
        <taxon>Agaricales</taxon>
        <taxon>Marasmiineae</taxon>
        <taxon>Physalacriaceae</taxon>
        <taxon>Armillaria</taxon>
    </lineage>
</organism>
<dbReference type="PROSITE" id="PS50879">
    <property type="entry name" value="RNASE_H_1"/>
    <property type="match status" value="1"/>
</dbReference>
<dbReference type="InterPro" id="IPR012337">
    <property type="entry name" value="RNaseH-like_sf"/>
</dbReference>
<evidence type="ECO:0000259" key="1">
    <source>
        <dbReference type="PROSITE" id="PS50879"/>
    </source>
</evidence>
<dbReference type="InterPro" id="IPR036397">
    <property type="entry name" value="RNaseH_sf"/>
</dbReference>
<dbReference type="InterPro" id="IPR002156">
    <property type="entry name" value="RNaseH_domain"/>
</dbReference>
<keyword evidence="3" id="KW-1185">Reference proteome</keyword>
<reference evidence="2" key="1">
    <citation type="submission" date="2023-06" db="EMBL/GenBank/DDBJ databases">
        <authorList>
            <consortium name="Lawrence Berkeley National Laboratory"/>
            <person name="Ahrendt S."/>
            <person name="Sahu N."/>
            <person name="Indic B."/>
            <person name="Wong-Bajracharya J."/>
            <person name="Merenyi Z."/>
            <person name="Ke H.-M."/>
            <person name="Monk M."/>
            <person name="Kocsube S."/>
            <person name="Drula E."/>
            <person name="Lipzen A."/>
            <person name="Balint B."/>
            <person name="Henrissat B."/>
            <person name="Andreopoulos B."/>
            <person name="Martin F.M."/>
            <person name="Harder C.B."/>
            <person name="Rigling D."/>
            <person name="Ford K.L."/>
            <person name="Foster G.D."/>
            <person name="Pangilinan J."/>
            <person name="Papanicolaou A."/>
            <person name="Barry K."/>
            <person name="LaButti K."/>
            <person name="Viragh M."/>
            <person name="Koriabine M."/>
            <person name="Yan M."/>
            <person name="Riley R."/>
            <person name="Champramary S."/>
            <person name="Plett K.L."/>
            <person name="Tsai I.J."/>
            <person name="Slot J."/>
            <person name="Sipos G."/>
            <person name="Plett J."/>
            <person name="Nagy L.G."/>
            <person name="Grigoriev I.V."/>
        </authorList>
    </citation>
    <scope>NUCLEOTIDE SEQUENCE</scope>
    <source>
        <strain evidence="2">ICMP 16352</strain>
    </source>
</reference>
<proteinExistence type="predicted"/>
<gene>
    <name evidence="2" type="ORF">IW261DRAFT_1309134</name>
</gene>
<evidence type="ECO:0000313" key="2">
    <source>
        <dbReference type="EMBL" id="KAK0477654.1"/>
    </source>
</evidence>
<evidence type="ECO:0000313" key="3">
    <source>
        <dbReference type="Proteomes" id="UP001175227"/>
    </source>
</evidence>
<protein>
    <recommendedName>
        <fullName evidence="1">RNase H type-1 domain-containing protein</fullName>
    </recommendedName>
</protein>